<evidence type="ECO:0000313" key="1">
    <source>
        <dbReference type="EMBL" id="CAD9108684.1"/>
    </source>
</evidence>
<reference evidence="1" key="1">
    <citation type="submission" date="2021-01" db="EMBL/GenBank/DDBJ databases">
        <authorList>
            <person name="Corre E."/>
            <person name="Pelletier E."/>
            <person name="Niang G."/>
            <person name="Scheremetjew M."/>
            <person name="Finn R."/>
            <person name="Kale V."/>
            <person name="Holt S."/>
            <person name="Cochrane G."/>
            <person name="Meng A."/>
            <person name="Brown T."/>
            <person name="Cohen L."/>
        </authorList>
    </citation>
    <scope>NUCLEOTIDE SEQUENCE</scope>
    <source>
        <strain evidence="1">CCAP 1951/1</strain>
    </source>
</reference>
<gene>
    <name evidence="1" type="ORF">NDES1114_LOCUS11051</name>
</gene>
<dbReference type="AlphaFoldDB" id="A0A7S1LNE3"/>
<evidence type="ECO:0008006" key="2">
    <source>
        <dbReference type="Google" id="ProtNLM"/>
    </source>
</evidence>
<protein>
    <recommendedName>
        <fullName evidence="2">Glutaredoxin domain-containing protein</fullName>
    </recommendedName>
</protein>
<dbReference type="EMBL" id="HBGF01016805">
    <property type="protein sequence ID" value="CAD9108684.1"/>
    <property type="molecule type" value="Transcribed_RNA"/>
</dbReference>
<sequence>MLRNVLRENWALILGHSRGGAQQAHLKQYVSWYTVKCRLLLVDQLVAGDELRAEAFDIARANGCDEVLPLLFVDQKLVGDLEAVRALDMEAKLKDVLHFGFKWPDLHTNDSRAGPMGRVGTLRPSSSDDDVFHGRYRGAPTQGAVMALPKFSPGSLD</sequence>
<name>A0A7S1LNE3_NEODS</name>
<proteinExistence type="predicted"/>
<organism evidence="1">
    <name type="scientific">Neobodo designis</name>
    <name type="common">Flagellated protozoan</name>
    <name type="synonym">Bodo designis</name>
    <dbReference type="NCBI Taxonomy" id="312471"/>
    <lineage>
        <taxon>Eukaryota</taxon>
        <taxon>Discoba</taxon>
        <taxon>Euglenozoa</taxon>
        <taxon>Kinetoplastea</taxon>
        <taxon>Metakinetoplastina</taxon>
        <taxon>Neobodonida</taxon>
        <taxon>Neobodo</taxon>
    </lineage>
</organism>
<accession>A0A7S1LNE3</accession>